<reference evidence="1" key="1">
    <citation type="submission" date="2021-06" db="EMBL/GenBank/DDBJ databases">
        <authorList>
            <person name="Kallberg Y."/>
            <person name="Tangrot J."/>
            <person name="Rosling A."/>
        </authorList>
    </citation>
    <scope>NUCLEOTIDE SEQUENCE</scope>
    <source>
        <strain evidence="1">FL130A</strain>
    </source>
</reference>
<dbReference type="OrthoDB" id="2385553at2759"/>
<sequence length="210" mass="24487">CPELEPKEAVSAVAPKSYCIIQFPWRKRASYLTEPDIGDIYRDSLKTYEEYDACLTTTIYGETYLDPEKCKARGFDPIKASEEEEERTNLSVEWIERTTKEKGFRAQFQEFIAKVPPEYVNKDPKFLDYLDYSPKKGNKSDKKLSKKKIRSLLVKASYLVDHKIKLEDGLYVKVIAVKMNNDNVFLEVEEKVGDELEYYEITYQQDMVGL</sequence>
<organism evidence="1 2">
    <name type="scientific">Ambispora leptoticha</name>
    <dbReference type="NCBI Taxonomy" id="144679"/>
    <lineage>
        <taxon>Eukaryota</taxon>
        <taxon>Fungi</taxon>
        <taxon>Fungi incertae sedis</taxon>
        <taxon>Mucoromycota</taxon>
        <taxon>Glomeromycotina</taxon>
        <taxon>Glomeromycetes</taxon>
        <taxon>Archaeosporales</taxon>
        <taxon>Ambisporaceae</taxon>
        <taxon>Ambispora</taxon>
    </lineage>
</organism>
<keyword evidence="2" id="KW-1185">Reference proteome</keyword>
<evidence type="ECO:0000313" key="1">
    <source>
        <dbReference type="EMBL" id="CAG8698068.1"/>
    </source>
</evidence>
<protein>
    <submittedName>
        <fullName evidence="1">13470_t:CDS:1</fullName>
    </submittedName>
</protein>
<dbReference type="EMBL" id="CAJVPS010018606">
    <property type="protein sequence ID" value="CAG8698068.1"/>
    <property type="molecule type" value="Genomic_DNA"/>
</dbReference>
<gene>
    <name evidence="1" type="ORF">ALEPTO_LOCUS11462</name>
</gene>
<feature type="non-terminal residue" evidence="1">
    <location>
        <position position="210"/>
    </location>
</feature>
<dbReference type="Proteomes" id="UP000789508">
    <property type="component" value="Unassembled WGS sequence"/>
</dbReference>
<accession>A0A9N9HNR0</accession>
<name>A0A9N9HNR0_9GLOM</name>
<evidence type="ECO:0000313" key="2">
    <source>
        <dbReference type="Proteomes" id="UP000789508"/>
    </source>
</evidence>
<proteinExistence type="predicted"/>
<dbReference type="AlphaFoldDB" id="A0A9N9HNR0"/>
<comment type="caution">
    <text evidence="1">The sequence shown here is derived from an EMBL/GenBank/DDBJ whole genome shotgun (WGS) entry which is preliminary data.</text>
</comment>